<feature type="transmembrane region" description="Helical" evidence="1">
    <location>
        <begin position="258"/>
        <end position="277"/>
    </location>
</feature>
<feature type="transmembrane region" description="Helical" evidence="1">
    <location>
        <begin position="12"/>
        <end position="35"/>
    </location>
</feature>
<dbReference type="RefSeq" id="WP_168040024.1">
    <property type="nucleotide sequence ID" value="NZ_JAATJH010000009.1"/>
</dbReference>
<dbReference type="EMBL" id="JAATJH010000009">
    <property type="protein sequence ID" value="NJC28224.1"/>
    <property type="molecule type" value="Genomic_DNA"/>
</dbReference>
<feature type="transmembrane region" description="Helical" evidence="1">
    <location>
        <begin position="137"/>
        <end position="153"/>
    </location>
</feature>
<sequence length="329" mass="35179">MLSLFRSTQAYAGLPFLFYAVVLQLPVLLGGGALVAPNWAEHGFIGYHVAEWAAAHTWLAIILPPVLVAILALQASALSNRHQFTRVSTQLAPLGVLLAWGLVPGFRLLHPAMLANIFLGFALLAICRIYKNQFPQFTLFNAGAWVAMASFFAPSYLLFLLPCYVGSAIMGRAGFVELIRLLTGALVLYFLAGTLAYFYGNLAVFTGAQVPRFSLEIVSAGPYEVVFAGLLSVLSLALSTQFSPVVRFINIEGSKGVAMLYWLLLFTPLAVVFTGGVSPIDTYALVMPAGVLLGLTIRNLSARTAELVHLLLAVAALICGAGDLSLLAS</sequence>
<keyword evidence="1" id="KW-0812">Transmembrane</keyword>
<feature type="transmembrane region" description="Helical" evidence="1">
    <location>
        <begin position="307"/>
        <end position="328"/>
    </location>
</feature>
<evidence type="ECO:0000313" key="3">
    <source>
        <dbReference type="Proteomes" id="UP000770785"/>
    </source>
</evidence>
<gene>
    <name evidence="2" type="ORF">GGR27_003745</name>
</gene>
<reference evidence="2 3" key="1">
    <citation type="submission" date="2020-03" db="EMBL/GenBank/DDBJ databases">
        <title>Genomic Encyclopedia of Type Strains, Phase IV (KMG-IV): sequencing the most valuable type-strain genomes for metagenomic binning, comparative biology and taxonomic classification.</title>
        <authorList>
            <person name="Goeker M."/>
        </authorList>
    </citation>
    <scope>NUCLEOTIDE SEQUENCE [LARGE SCALE GENOMIC DNA]</scope>
    <source>
        <strain evidence="2 3">DSM 105096</strain>
    </source>
</reference>
<name>A0ABX0XFX0_9BACT</name>
<feature type="transmembrane region" description="Helical" evidence="1">
    <location>
        <begin position="225"/>
        <end position="246"/>
    </location>
</feature>
<dbReference type="Proteomes" id="UP000770785">
    <property type="component" value="Unassembled WGS sequence"/>
</dbReference>
<comment type="caution">
    <text evidence="2">The sequence shown here is derived from an EMBL/GenBank/DDBJ whole genome shotgun (WGS) entry which is preliminary data.</text>
</comment>
<evidence type="ECO:0000256" key="1">
    <source>
        <dbReference type="SAM" id="Phobius"/>
    </source>
</evidence>
<protein>
    <submittedName>
        <fullName evidence="2">Uncharacterized protein</fullName>
    </submittedName>
</protein>
<evidence type="ECO:0000313" key="2">
    <source>
        <dbReference type="EMBL" id="NJC28224.1"/>
    </source>
</evidence>
<keyword evidence="3" id="KW-1185">Reference proteome</keyword>
<feature type="transmembrane region" description="Helical" evidence="1">
    <location>
        <begin position="186"/>
        <end position="205"/>
    </location>
</feature>
<organism evidence="2 3">
    <name type="scientific">Neolewinella antarctica</name>
    <dbReference type="NCBI Taxonomy" id="442734"/>
    <lineage>
        <taxon>Bacteria</taxon>
        <taxon>Pseudomonadati</taxon>
        <taxon>Bacteroidota</taxon>
        <taxon>Saprospiria</taxon>
        <taxon>Saprospirales</taxon>
        <taxon>Lewinellaceae</taxon>
        <taxon>Neolewinella</taxon>
    </lineage>
</organism>
<feature type="transmembrane region" description="Helical" evidence="1">
    <location>
        <begin position="112"/>
        <end position="130"/>
    </location>
</feature>
<accession>A0ABX0XFX0</accession>
<proteinExistence type="predicted"/>
<feature type="transmembrane region" description="Helical" evidence="1">
    <location>
        <begin position="87"/>
        <end position="106"/>
    </location>
</feature>
<keyword evidence="1" id="KW-0472">Membrane</keyword>
<feature type="transmembrane region" description="Helical" evidence="1">
    <location>
        <begin position="55"/>
        <end position="75"/>
    </location>
</feature>
<keyword evidence="1" id="KW-1133">Transmembrane helix</keyword>